<dbReference type="EMBL" id="UINC01224713">
    <property type="protein sequence ID" value="SVE54455.1"/>
    <property type="molecule type" value="Genomic_DNA"/>
</dbReference>
<feature type="non-terminal residue" evidence="5">
    <location>
        <position position="178"/>
    </location>
</feature>
<comment type="subcellular location">
    <subcellularLocation>
        <location evidence="1">Cell envelope</location>
    </subcellularLocation>
</comment>
<reference evidence="5" key="1">
    <citation type="submission" date="2018-05" db="EMBL/GenBank/DDBJ databases">
        <authorList>
            <person name="Lanie J.A."/>
            <person name="Ng W.-L."/>
            <person name="Kazmierczak K.M."/>
            <person name="Andrzejewski T.M."/>
            <person name="Davidsen T.M."/>
            <person name="Wayne K.J."/>
            <person name="Tettelin H."/>
            <person name="Glass J.I."/>
            <person name="Rusch D."/>
            <person name="Podicherti R."/>
            <person name="Tsui H.-C.T."/>
            <person name="Winkler M.E."/>
        </authorList>
    </citation>
    <scope>NUCLEOTIDE SEQUENCE</scope>
</reference>
<proteinExistence type="inferred from homology"/>
<organism evidence="5">
    <name type="scientific">marine metagenome</name>
    <dbReference type="NCBI Taxonomy" id="408172"/>
    <lineage>
        <taxon>unclassified sequences</taxon>
        <taxon>metagenomes</taxon>
        <taxon>ecological metagenomes</taxon>
    </lineage>
</organism>
<evidence type="ECO:0000256" key="2">
    <source>
        <dbReference type="ARBA" id="ARBA00008520"/>
    </source>
</evidence>
<evidence type="ECO:0000256" key="3">
    <source>
        <dbReference type="ARBA" id="ARBA00022448"/>
    </source>
</evidence>
<dbReference type="SUPFAM" id="SSF53850">
    <property type="entry name" value="Periplasmic binding protein-like II"/>
    <property type="match status" value="1"/>
</dbReference>
<comment type="similarity">
    <text evidence="2">Belongs to the bacterial solute-binding protein 1 family.</text>
</comment>
<evidence type="ECO:0008006" key="6">
    <source>
        <dbReference type="Google" id="ProtNLM"/>
    </source>
</evidence>
<accession>A0A383EDP8</accession>
<dbReference type="PANTHER" id="PTHR43649">
    <property type="entry name" value="ARABINOSE-BINDING PROTEIN-RELATED"/>
    <property type="match status" value="1"/>
</dbReference>
<protein>
    <recommendedName>
        <fullName evidence="6">Carbohydrate ABC transporter substrate-binding protein</fullName>
    </recommendedName>
</protein>
<dbReference type="Gene3D" id="3.40.190.10">
    <property type="entry name" value="Periplasmic binding protein-like II"/>
    <property type="match status" value="1"/>
</dbReference>
<keyword evidence="4" id="KW-0732">Signal</keyword>
<dbReference type="InterPro" id="IPR050490">
    <property type="entry name" value="Bact_solute-bd_prot1"/>
</dbReference>
<evidence type="ECO:0000256" key="1">
    <source>
        <dbReference type="ARBA" id="ARBA00004196"/>
    </source>
</evidence>
<dbReference type="Pfam" id="PF01547">
    <property type="entry name" value="SBP_bac_1"/>
    <property type="match status" value="1"/>
</dbReference>
<dbReference type="InterPro" id="IPR006059">
    <property type="entry name" value="SBP"/>
</dbReference>
<evidence type="ECO:0000256" key="4">
    <source>
        <dbReference type="ARBA" id="ARBA00022729"/>
    </source>
</evidence>
<keyword evidence="3" id="KW-0813">Transport</keyword>
<gene>
    <name evidence="5" type="ORF">METZ01_LOCUS507309</name>
</gene>
<dbReference type="PANTHER" id="PTHR43649:SF28">
    <property type="entry name" value="BINDING PROTEIN COMPONENT OF ABC SUGAR TRANSPORTER-RELATED"/>
    <property type="match status" value="1"/>
</dbReference>
<evidence type="ECO:0000313" key="5">
    <source>
        <dbReference type="EMBL" id="SVE54455.1"/>
    </source>
</evidence>
<dbReference type="AlphaFoldDB" id="A0A383EDP8"/>
<name>A0A383EDP8_9ZZZZ</name>
<sequence>MLIALMVFALTPIVSFAGPKIEVLHWWTSGGEAAALKVLKDDFAANGGEWMDMPVTGGGGDAANVTLKARIVAGNPPSASQIKGPTIQEYDQEGVVAPYNIDAVAQAEGWDNLLDPMIAAVHKCQNNSGPYCAAPVNIHRIDWLWANKSVFDSNGISIPTTWDELNAAADTLQAAGII</sequence>
<dbReference type="GO" id="GO:0030313">
    <property type="term" value="C:cell envelope"/>
    <property type="evidence" value="ECO:0007669"/>
    <property type="project" value="UniProtKB-SubCell"/>
</dbReference>